<proteinExistence type="predicted"/>
<organism evidence="1 2">
    <name type="scientific">Paradevosia tibetensis</name>
    <dbReference type="NCBI Taxonomy" id="1447062"/>
    <lineage>
        <taxon>Bacteria</taxon>
        <taxon>Pseudomonadati</taxon>
        <taxon>Pseudomonadota</taxon>
        <taxon>Alphaproteobacteria</taxon>
        <taxon>Hyphomicrobiales</taxon>
        <taxon>Devosiaceae</taxon>
        <taxon>Paradevosia</taxon>
    </lineage>
</organism>
<name>A0A5B9DLP3_9HYPH</name>
<dbReference type="OrthoDB" id="7951056at2"/>
<reference evidence="1 2" key="1">
    <citation type="journal article" date="2015" name="Int. J. Syst. Evol. Microbiol.">
        <title>Youhaiella tibetensis gen. nov., sp. nov., isolated from subsurface sediment.</title>
        <authorList>
            <person name="Wang Y.X."/>
            <person name="Huang F.Q."/>
            <person name="Nogi Y."/>
            <person name="Pang S.J."/>
            <person name="Wang P.K."/>
            <person name="Lv J."/>
        </authorList>
    </citation>
    <scope>NUCLEOTIDE SEQUENCE [LARGE SCALE GENOMIC DNA]</scope>
    <source>
        <strain evidence="2">fig4</strain>
    </source>
</reference>
<dbReference type="RefSeq" id="WP_147655762.1">
    <property type="nucleotide sequence ID" value="NZ_BMFM01000001.1"/>
</dbReference>
<dbReference type="Proteomes" id="UP000321062">
    <property type="component" value="Chromosome"/>
</dbReference>
<dbReference type="KEGG" id="yti:FNA67_08655"/>
<sequence>MAYLLSGERSSATAVIKSPLVGLVRWFEKSRKARAQKLALASLLELEDFRLDDLGISRQDILDAVENPDRNVGAHLAARRSRRARSWFRY</sequence>
<protein>
    <submittedName>
        <fullName evidence="1">DUF1127 domain-containing protein</fullName>
    </submittedName>
</protein>
<evidence type="ECO:0000313" key="1">
    <source>
        <dbReference type="EMBL" id="QEE20241.1"/>
    </source>
</evidence>
<dbReference type="AlphaFoldDB" id="A0A5B9DLP3"/>
<gene>
    <name evidence="1" type="ORF">FNA67_08655</name>
</gene>
<dbReference type="EMBL" id="CP041690">
    <property type="protein sequence ID" value="QEE20241.1"/>
    <property type="molecule type" value="Genomic_DNA"/>
</dbReference>
<evidence type="ECO:0000313" key="2">
    <source>
        <dbReference type="Proteomes" id="UP000321062"/>
    </source>
</evidence>
<accession>A0A5B9DLP3</accession>
<keyword evidence="2" id="KW-1185">Reference proteome</keyword>